<dbReference type="GO" id="GO:0005886">
    <property type="term" value="C:plasma membrane"/>
    <property type="evidence" value="ECO:0007669"/>
    <property type="project" value="TreeGrafter"/>
</dbReference>
<evidence type="ECO:0000259" key="6">
    <source>
        <dbReference type="PROSITE" id="PS50262"/>
    </source>
</evidence>
<dbReference type="GO" id="GO:0007189">
    <property type="term" value="P:adenylate cyclase-activating G protein-coupled receptor signaling pathway"/>
    <property type="evidence" value="ECO:0007669"/>
    <property type="project" value="TreeGrafter"/>
</dbReference>
<reference evidence="7 8" key="1">
    <citation type="submission" date="2020-10" db="EMBL/GenBank/DDBJ databases">
        <title>Pygocentrus nattereri (red-bellied piranha) genome, fPygNat1, primary haplotype.</title>
        <authorList>
            <person name="Myers G."/>
            <person name="Meyer A."/>
            <person name="Karagic N."/>
            <person name="Pippel M."/>
            <person name="Winkler S."/>
            <person name="Tracey A."/>
            <person name="Wood J."/>
            <person name="Formenti G."/>
            <person name="Howe K."/>
            <person name="Fedrigo O."/>
            <person name="Jarvis E.D."/>
        </authorList>
    </citation>
    <scope>NUCLEOTIDE SEQUENCE [LARGE SCALE GENOMIC DNA]</scope>
</reference>
<sequence length="349" mass="39896">MNSSGLSDDKLAALSSIYISLLSLSLIGSCSILVLSIVKRRHLNEQAKPLFQLALADFLASLVLIGATIINFLSYTTIPISEVLCTDLLPLSLTFYCISFLLVIIYACESAHTAQGWREQGEEEHRRQSQRSWRAFDFLYVIVWLIPLIGYVVYTRTMSLSLVSYIPASKDSNDGENVWTDTRFCNSCILFLQLHIDNDFCPTVDSHHNNFIRGFTFASVLSVLTCCTLVYWRLQSWYRHYEQAGMFRASQGFTGRIWSSARYMILVIIFCWTPALVLICLSFACSESDRLFPLFVIQAISVSLQGFLNSIVYAWRRRNFREAVLGERLPLLPYVNKAFFEQSLSETRH</sequence>
<evidence type="ECO:0000256" key="4">
    <source>
        <dbReference type="ARBA" id="ARBA00023136"/>
    </source>
</evidence>
<reference evidence="7" key="2">
    <citation type="submission" date="2025-08" db="UniProtKB">
        <authorList>
            <consortium name="Ensembl"/>
        </authorList>
    </citation>
    <scope>IDENTIFICATION</scope>
</reference>
<evidence type="ECO:0000313" key="8">
    <source>
        <dbReference type="Proteomes" id="UP001501920"/>
    </source>
</evidence>
<protein>
    <recommendedName>
        <fullName evidence="6">G-protein coupled receptors family 1 profile domain-containing protein</fullName>
    </recommendedName>
</protein>
<dbReference type="SUPFAM" id="SSF81321">
    <property type="entry name" value="Family A G protein-coupled receptor-like"/>
    <property type="match status" value="1"/>
</dbReference>
<reference evidence="7" key="3">
    <citation type="submission" date="2025-09" db="UniProtKB">
        <authorList>
            <consortium name="Ensembl"/>
        </authorList>
    </citation>
    <scope>IDENTIFICATION</scope>
</reference>
<dbReference type="Proteomes" id="UP001501920">
    <property type="component" value="Chromosome 7"/>
</dbReference>
<dbReference type="GeneTree" id="ENSGT00660000097187"/>
<accession>A0A3B4EGL5</accession>
<evidence type="ECO:0000256" key="5">
    <source>
        <dbReference type="SAM" id="Phobius"/>
    </source>
</evidence>
<dbReference type="GeneID" id="108423978"/>
<dbReference type="PROSITE" id="PS50262">
    <property type="entry name" value="G_PROTEIN_RECEP_F1_2"/>
    <property type="match status" value="1"/>
</dbReference>
<evidence type="ECO:0000256" key="3">
    <source>
        <dbReference type="ARBA" id="ARBA00022989"/>
    </source>
</evidence>
<organism evidence="7 8">
    <name type="scientific">Pygocentrus nattereri</name>
    <name type="common">Red-bellied piranha</name>
    <dbReference type="NCBI Taxonomy" id="42514"/>
    <lineage>
        <taxon>Eukaryota</taxon>
        <taxon>Metazoa</taxon>
        <taxon>Chordata</taxon>
        <taxon>Craniata</taxon>
        <taxon>Vertebrata</taxon>
        <taxon>Euteleostomi</taxon>
        <taxon>Actinopterygii</taxon>
        <taxon>Neopterygii</taxon>
        <taxon>Teleostei</taxon>
        <taxon>Ostariophysi</taxon>
        <taxon>Characiformes</taxon>
        <taxon>Characoidei</taxon>
        <taxon>Pygocentrus</taxon>
    </lineage>
</organism>
<dbReference type="STRING" id="42514.ENSPNAP00000034878"/>
<feature type="transmembrane region" description="Helical" evidence="5">
    <location>
        <begin position="135"/>
        <end position="154"/>
    </location>
</feature>
<keyword evidence="8" id="KW-1185">Reference proteome</keyword>
<evidence type="ECO:0000256" key="2">
    <source>
        <dbReference type="ARBA" id="ARBA00022692"/>
    </source>
</evidence>
<keyword evidence="2 5" id="KW-0812">Transmembrane</keyword>
<comment type="subcellular location">
    <subcellularLocation>
        <location evidence="1">Membrane</location>
        <topology evidence="1">Multi-pass membrane protein</topology>
    </subcellularLocation>
</comment>
<feature type="transmembrane region" description="Helical" evidence="5">
    <location>
        <begin position="50"/>
        <end position="73"/>
    </location>
</feature>
<evidence type="ECO:0000256" key="1">
    <source>
        <dbReference type="ARBA" id="ARBA00004141"/>
    </source>
</evidence>
<dbReference type="RefSeq" id="XP_017547216.1">
    <property type="nucleotide sequence ID" value="XM_017691727.2"/>
</dbReference>
<dbReference type="PANTHER" id="PTHR23112:SF36">
    <property type="entry name" value="SI:DKEY-30C15.2 PROTEIN"/>
    <property type="match status" value="1"/>
</dbReference>
<evidence type="ECO:0000313" key="7">
    <source>
        <dbReference type="Ensembl" id="ENSPNAP00000034878.1"/>
    </source>
</evidence>
<feature type="transmembrane region" description="Helical" evidence="5">
    <location>
        <begin position="211"/>
        <end position="232"/>
    </location>
</feature>
<feature type="transmembrane region" description="Helical" evidence="5">
    <location>
        <begin position="93"/>
        <end position="114"/>
    </location>
</feature>
<feature type="transmembrane region" description="Helical" evidence="5">
    <location>
        <begin position="12"/>
        <end position="38"/>
    </location>
</feature>
<proteinExistence type="predicted"/>
<keyword evidence="3 5" id="KW-1133">Transmembrane helix</keyword>
<keyword evidence="4 5" id="KW-0472">Membrane</keyword>
<dbReference type="InterPro" id="IPR017452">
    <property type="entry name" value="GPCR_Rhodpsn_7TM"/>
</dbReference>
<dbReference type="OMA" id="YGWLRRN"/>
<dbReference type="Ensembl" id="ENSPNAT00000027175.2">
    <property type="protein sequence ID" value="ENSPNAP00000034878.1"/>
    <property type="gene ID" value="ENSPNAG00000024440.2"/>
</dbReference>
<dbReference type="AlphaFoldDB" id="A0A3B4EGL5"/>
<feature type="transmembrane region" description="Helical" evidence="5">
    <location>
        <begin position="263"/>
        <end position="284"/>
    </location>
</feature>
<dbReference type="OrthoDB" id="9892611at2759"/>
<dbReference type="PANTHER" id="PTHR23112">
    <property type="entry name" value="G PROTEIN-COUPLED RECEPTOR 157-RELATED"/>
    <property type="match status" value="1"/>
</dbReference>
<dbReference type="Gene3D" id="1.20.1070.10">
    <property type="entry name" value="Rhodopsin 7-helix transmembrane proteins"/>
    <property type="match status" value="1"/>
</dbReference>
<name>A0A3B4EGL5_PYGNA</name>
<dbReference type="GO" id="GO:0004930">
    <property type="term" value="F:G protein-coupled receptor activity"/>
    <property type="evidence" value="ECO:0007669"/>
    <property type="project" value="InterPro"/>
</dbReference>
<dbReference type="InterPro" id="IPR000276">
    <property type="entry name" value="GPCR_Rhodpsn"/>
</dbReference>
<dbReference type="PRINTS" id="PR00237">
    <property type="entry name" value="GPCRRHODOPSN"/>
</dbReference>
<feature type="domain" description="G-protein coupled receptors family 1 profile" evidence="6">
    <location>
        <begin position="28"/>
        <end position="313"/>
    </location>
</feature>
<feature type="transmembrane region" description="Helical" evidence="5">
    <location>
        <begin position="290"/>
        <end position="315"/>
    </location>
</feature>